<dbReference type="PANTHER" id="PTHR30460">
    <property type="entry name" value="MODERATE CONDUCTANCE MECHANOSENSITIVE CHANNEL YBIO"/>
    <property type="match status" value="1"/>
</dbReference>
<dbReference type="SUPFAM" id="SSF82861">
    <property type="entry name" value="Mechanosensitive channel protein MscS (YggB), transmembrane region"/>
    <property type="match status" value="1"/>
</dbReference>
<dbReference type="Proteomes" id="UP000441354">
    <property type="component" value="Unassembled WGS sequence"/>
</dbReference>
<reference evidence="11 12" key="1">
    <citation type="journal article" date="2014" name="Arch. Microbiol.">
        <title>Bacillus mesophilum sp. nov., strain IITR-54T, a novel 4-chlorobiphenyl dechlorinating bacterium.</title>
        <authorList>
            <person name="Manickam N."/>
            <person name="Singh N.K."/>
            <person name="Bajaj A."/>
            <person name="Kumar R.M."/>
            <person name="Kaur G."/>
            <person name="Kaur N."/>
            <person name="Bala M."/>
            <person name="Kumar A."/>
            <person name="Mayilraj S."/>
        </authorList>
    </citation>
    <scope>NUCLEOTIDE SEQUENCE [LARGE SCALE GENOMIC DNA]</scope>
    <source>
        <strain evidence="11 12">IITR-54</strain>
    </source>
</reference>
<dbReference type="InterPro" id="IPR023408">
    <property type="entry name" value="MscS_beta-dom_sf"/>
</dbReference>
<name>A0A7V7V1Y4_9BACI</name>
<evidence type="ECO:0000256" key="2">
    <source>
        <dbReference type="ARBA" id="ARBA00008017"/>
    </source>
</evidence>
<feature type="domain" description="Mechanosensitive ion channel transmembrane helices 2/3" evidence="10">
    <location>
        <begin position="69"/>
        <end position="110"/>
    </location>
</feature>
<dbReference type="PANTHER" id="PTHR30460:SF0">
    <property type="entry name" value="MODERATE CONDUCTANCE MECHANOSENSITIVE CHANNEL YBIO"/>
    <property type="match status" value="1"/>
</dbReference>
<feature type="domain" description="Mechanosensitive ion channel MscS" evidence="9">
    <location>
        <begin position="112"/>
        <end position="176"/>
    </location>
</feature>
<comment type="caution">
    <text evidence="11">The sequence shown here is derived from an EMBL/GenBank/DDBJ whole genome shotgun (WGS) entry which is preliminary data.</text>
</comment>
<dbReference type="InterPro" id="IPR011014">
    <property type="entry name" value="MscS_channel_TM-2"/>
</dbReference>
<comment type="subcellular location">
    <subcellularLocation>
        <location evidence="1">Cell membrane</location>
        <topology evidence="1">Multi-pass membrane protein</topology>
    </subcellularLocation>
</comment>
<dbReference type="Gene3D" id="3.30.70.100">
    <property type="match status" value="1"/>
</dbReference>
<dbReference type="Gene3D" id="1.10.287.1260">
    <property type="match status" value="1"/>
</dbReference>
<evidence type="ECO:0000313" key="11">
    <source>
        <dbReference type="EMBL" id="KAB2335912.1"/>
    </source>
</evidence>
<comment type="function">
    <text evidence="7">May play a role in resistance to osmotic downshock.</text>
</comment>
<keyword evidence="4 8" id="KW-0812">Transmembrane</keyword>
<feature type="transmembrane region" description="Helical" evidence="8">
    <location>
        <begin position="70"/>
        <end position="88"/>
    </location>
</feature>
<dbReference type="FunFam" id="1.10.287.1260:FF:000005">
    <property type="entry name" value="Mechanosensitive ion channel family protein"/>
    <property type="match status" value="1"/>
</dbReference>
<evidence type="ECO:0000313" key="12">
    <source>
        <dbReference type="Proteomes" id="UP000441354"/>
    </source>
</evidence>
<evidence type="ECO:0000256" key="7">
    <source>
        <dbReference type="ARBA" id="ARBA00059688"/>
    </source>
</evidence>
<dbReference type="InterPro" id="IPR049142">
    <property type="entry name" value="MS_channel_1st"/>
</dbReference>
<evidence type="ECO:0000256" key="1">
    <source>
        <dbReference type="ARBA" id="ARBA00004651"/>
    </source>
</evidence>
<evidence type="ECO:0000256" key="6">
    <source>
        <dbReference type="ARBA" id="ARBA00023136"/>
    </source>
</evidence>
<dbReference type="InterPro" id="IPR010920">
    <property type="entry name" value="LSM_dom_sf"/>
</dbReference>
<protein>
    <submittedName>
        <fullName evidence="11">Mechanosensitive ion channel family protein</fullName>
    </submittedName>
</protein>
<dbReference type="GO" id="GO:0005886">
    <property type="term" value="C:plasma membrane"/>
    <property type="evidence" value="ECO:0007669"/>
    <property type="project" value="UniProtKB-SubCell"/>
</dbReference>
<evidence type="ECO:0000256" key="5">
    <source>
        <dbReference type="ARBA" id="ARBA00022989"/>
    </source>
</evidence>
<keyword evidence="5 8" id="KW-1133">Transmembrane helix</keyword>
<sequence>MSLQINQINWEQILLSLLTILLKVAAVFIVFAIVKAAGNKLIAKMFSKIQLKQSISVGRAKTLESLTQNILNYILLFVFIVTVLQLFGIEATAILAGAGVVGLAIGFGAQGLVSDVVTGFFILIEKQIDVGDYVTIGTFSGIVEQVGLRNTQVRGFDGALYYIPNRTITTVSNHSRGTMNALVDMIVTYENHLEETMAAIQKAAKEYAQDNELILEGPNVIAVQAPGSSKLVMRVIAKTVNTEKGTVEKELQTIFSNTLEEMKNNPAPKPGQ</sequence>
<evidence type="ECO:0000256" key="3">
    <source>
        <dbReference type="ARBA" id="ARBA00022475"/>
    </source>
</evidence>
<dbReference type="FunFam" id="2.30.30.60:FF:000001">
    <property type="entry name" value="MscS Mechanosensitive ion channel"/>
    <property type="match status" value="1"/>
</dbReference>
<accession>A0A7V7V1Y4</accession>
<dbReference type="GO" id="GO:0008381">
    <property type="term" value="F:mechanosensitive monoatomic ion channel activity"/>
    <property type="evidence" value="ECO:0007669"/>
    <property type="project" value="InterPro"/>
</dbReference>
<keyword evidence="12" id="KW-1185">Reference proteome</keyword>
<dbReference type="SUPFAM" id="SSF50182">
    <property type="entry name" value="Sm-like ribonucleoproteins"/>
    <property type="match status" value="1"/>
</dbReference>
<organism evidence="11 12">
    <name type="scientific">Bacillus mesophilum</name>
    <dbReference type="NCBI Taxonomy" id="1071718"/>
    <lineage>
        <taxon>Bacteria</taxon>
        <taxon>Bacillati</taxon>
        <taxon>Bacillota</taxon>
        <taxon>Bacilli</taxon>
        <taxon>Bacillales</taxon>
        <taxon>Bacillaceae</taxon>
        <taxon>Bacillus</taxon>
    </lineage>
</organism>
<evidence type="ECO:0000259" key="9">
    <source>
        <dbReference type="Pfam" id="PF00924"/>
    </source>
</evidence>
<dbReference type="Gene3D" id="2.30.30.60">
    <property type="match status" value="1"/>
</dbReference>
<dbReference type="AlphaFoldDB" id="A0A7V7V1Y4"/>
<comment type="similarity">
    <text evidence="2">Belongs to the MscS (TC 1.A.23) family.</text>
</comment>
<keyword evidence="3" id="KW-1003">Cell membrane</keyword>
<feature type="transmembrane region" description="Helical" evidence="8">
    <location>
        <begin position="12"/>
        <end position="34"/>
    </location>
</feature>
<evidence type="ECO:0000256" key="4">
    <source>
        <dbReference type="ARBA" id="ARBA00022692"/>
    </source>
</evidence>
<dbReference type="Pfam" id="PF00924">
    <property type="entry name" value="MS_channel_2nd"/>
    <property type="match status" value="1"/>
</dbReference>
<dbReference type="InterPro" id="IPR006685">
    <property type="entry name" value="MscS_channel_2nd"/>
</dbReference>
<dbReference type="Pfam" id="PF21088">
    <property type="entry name" value="MS_channel_1st"/>
    <property type="match status" value="1"/>
</dbReference>
<evidence type="ECO:0000259" key="10">
    <source>
        <dbReference type="Pfam" id="PF21088"/>
    </source>
</evidence>
<gene>
    <name evidence="11" type="ORF">F7732_01370</name>
</gene>
<feature type="transmembrane region" description="Helical" evidence="8">
    <location>
        <begin position="94"/>
        <end position="124"/>
    </location>
</feature>
<proteinExistence type="inferred from homology"/>
<dbReference type="EMBL" id="WBOT01000001">
    <property type="protein sequence ID" value="KAB2335912.1"/>
    <property type="molecule type" value="Genomic_DNA"/>
</dbReference>
<evidence type="ECO:0000256" key="8">
    <source>
        <dbReference type="SAM" id="Phobius"/>
    </source>
</evidence>
<keyword evidence="6 8" id="KW-0472">Membrane</keyword>
<dbReference type="InterPro" id="IPR045276">
    <property type="entry name" value="YbiO_bact"/>
</dbReference>